<name>A0A6B9ZH88_9BACT</name>
<dbReference type="AlphaFoldDB" id="A0A6B9ZH88"/>
<dbReference type="RefSeq" id="WP_162332544.1">
    <property type="nucleotide sequence ID" value="NZ_CP048113.1"/>
</dbReference>
<organism evidence="1 2">
    <name type="scientific">Chitinophaga agri</name>
    <dbReference type="NCBI Taxonomy" id="2703787"/>
    <lineage>
        <taxon>Bacteria</taxon>
        <taxon>Pseudomonadati</taxon>
        <taxon>Bacteroidota</taxon>
        <taxon>Chitinophagia</taxon>
        <taxon>Chitinophagales</taxon>
        <taxon>Chitinophagaceae</taxon>
        <taxon>Chitinophaga</taxon>
    </lineage>
</organism>
<reference evidence="1 2" key="1">
    <citation type="submission" date="2020-01" db="EMBL/GenBank/DDBJ databases">
        <title>Complete genome sequence of Chitinophaga sp. H33E-04 isolated from quinoa roots.</title>
        <authorList>
            <person name="Weon H.-Y."/>
            <person name="Lee S.A."/>
        </authorList>
    </citation>
    <scope>NUCLEOTIDE SEQUENCE [LARGE SCALE GENOMIC DNA]</scope>
    <source>
        <strain evidence="1 2">H33E-04</strain>
    </source>
</reference>
<gene>
    <name evidence="1" type="ORF">GWR21_15035</name>
</gene>
<evidence type="ECO:0000313" key="1">
    <source>
        <dbReference type="EMBL" id="QHS60861.1"/>
    </source>
</evidence>
<accession>A0A6B9ZH88</accession>
<sequence length="193" mass="22160">MQKNEVATICPASRQEWRAWLQEHHDKEQSVWLVYYKKSADKPTITWSEAVTEALCFGWIDSKAKPLNGDQFMQFFSRRKKNSVWSKINKDKVEELIAAGLMTDAGHASIAVAKENGSWSVLDEVEALVVPRDLQKALKAHPGAKDYFTGLSKSVKKMLLQWLVLAKLPETRQRRIEEIAIQAAQHQRPKQFR</sequence>
<proteinExistence type="predicted"/>
<dbReference type="Pfam" id="PF13376">
    <property type="entry name" value="OmdA"/>
    <property type="match status" value="1"/>
</dbReference>
<protein>
    <recommendedName>
        <fullName evidence="3">Bacteriocin-protection protein</fullName>
    </recommendedName>
</protein>
<evidence type="ECO:0008006" key="3">
    <source>
        <dbReference type="Google" id="ProtNLM"/>
    </source>
</evidence>
<dbReference type="Proteomes" id="UP000476411">
    <property type="component" value="Chromosome"/>
</dbReference>
<dbReference type="KEGG" id="chih:GWR21_15035"/>
<evidence type="ECO:0000313" key="2">
    <source>
        <dbReference type="Proteomes" id="UP000476411"/>
    </source>
</evidence>
<keyword evidence="2" id="KW-1185">Reference proteome</keyword>
<dbReference type="EMBL" id="CP048113">
    <property type="protein sequence ID" value="QHS60861.1"/>
    <property type="molecule type" value="Genomic_DNA"/>
</dbReference>